<dbReference type="EMBL" id="QLTW01000073">
    <property type="protein sequence ID" value="MBT9145308.1"/>
    <property type="molecule type" value="Genomic_DNA"/>
</dbReference>
<dbReference type="InterPro" id="IPR011674">
    <property type="entry name" value="DUF1616"/>
</dbReference>
<evidence type="ECO:0000256" key="1">
    <source>
        <dbReference type="SAM" id="Phobius"/>
    </source>
</evidence>
<feature type="domain" description="DUF1616" evidence="2">
    <location>
        <begin position="14"/>
        <end position="279"/>
    </location>
</feature>
<proteinExistence type="predicted"/>
<evidence type="ECO:0000313" key="3">
    <source>
        <dbReference type="EMBL" id="MBT9145308.1"/>
    </source>
</evidence>
<feature type="transmembrane region" description="Helical" evidence="1">
    <location>
        <begin position="9"/>
        <end position="26"/>
    </location>
</feature>
<sequence>MKIKISNELVPLNLITLLLILVITLFPESTTLRIILGLPFILFLPGYTFISALFPRKKDLDSIERMALSFGLSIAITPLIGLILNYTPWGIRLGPILYSLSLFILITSVISWWRRNQYSEEERFSIELNLTQPILGGSLLDRVLSIILIIAIISSVITLIYVIATPKVGERFTEFYILGPEGMAENYPQLLSLGEEGKVILGIINREHEPTSYQVEIKIGEGESKVVASVVLAHDQKFEDTIIFVPERVGESLKVLFTLHKNRETEPDREKITLHLWVDVRE</sequence>
<protein>
    <recommendedName>
        <fullName evidence="2">DUF1616 domain-containing protein</fullName>
    </recommendedName>
</protein>
<dbReference type="Pfam" id="PF07760">
    <property type="entry name" value="DUF1616"/>
    <property type="match status" value="1"/>
</dbReference>
<keyword evidence="1" id="KW-1133">Transmembrane helix</keyword>
<organism evidence="3 4">
    <name type="scientific">Psychracetigena formicireducens</name>
    <dbReference type="NCBI Taxonomy" id="2986056"/>
    <lineage>
        <taxon>Bacteria</taxon>
        <taxon>Bacillati</taxon>
        <taxon>Candidatus Lithacetigenota</taxon>
        <taxon>Candidatus Psychracetigena</taxon>
    </lineage>
</organism>
<name>A0A9E2BGU3_PSYF1</name>
<gene>
    <name evidence="3" type="ORF">DDT42_01178</name>
</gene>
<feature type="transmembrane region" description="Helical" evidence="1">
    <location>
        <begin position="32"/>
        <end position="54"/>
    </location>
</feature>
<comment type="caution">
    <text evidence="3">The sequence shown here is derived from an EMBL/GenBank/DDBJ whole genome shotgun (WGS) entry which is preliminary data.</text>
</comment>
<feature type="transmembrane region" description="Helical" evidence="1">
    <location>
        <begin position="96"/>
        <end position="113"/>
    </location>
</feature>
<evidence type="ECO:0000313" key="4">
    <source>
        <dbReference type="Proteomes" id="UP000811545"/>
    </source>
</evidence>
<reference evidence="3 4" key="1">
    <citation type="journal article" date="2021" name="bioRxiv">
        <title>Unique metabolic strategies in Hadean analogues reveal hints for primordial physiology.</title>
        <authorList>
            <person name="Nobu M.K."/>
            <person name="Nakai R."/>
            <person name="Tamazawa S."/>
            <person name="Mori H."/>
            <person name="Toyoda A."/>
            <person name="Ijiri A."/>
            <person name="Suzuki S."/>
            <person name="Kurokawa K."/>
            <person name="Kamagata Y."/>
            <person name="Tamaki H."/>
        </authorList>
    </citation>
    <scope>NUCLEOTIDE SEQUENCE [LARGE SCALE GENOMIC DNA]</scope>
    <source>
        <strain evidence="3">BS525</strain>
    </source>
</reference>
<evidence type="ECO:0000259" key="2">
    <source>
        <dbReference type="Pfam" id="PF07760"/>
    </source>
</evidence>
<feature type="transmembrane region" description="Helical" evidence="1">
    <location>
        <begin position="66"/>
        <end position="84"/>
    </location>
</feature>
<feature type="transmembrane region" description="Helical" evidence="1">
    <location>
        <begin position="143"/>
        <end position="164"/>
    </location>
</feature>
<keyword evidence="1" id="KW-0472">Membrane</keyword>
<dbReference type="InterPro" id="IPR014495">
    <property type="entry name" value="UCP018671"/>
</dbReference>
<dbReference type="Proteomes" id="UP000811545">
    <property type="component" value="Unassembled WGS sequence"/>
</dbReference>
<keyword evidence="1" id="KW-0812">Transmembrane</keyword>
<dbReference type="PIRSF" id="PIRSF018671">
    <property type="entry name" value="UCP018671"/>
    <property type="match status" value="1"/>
</dbReference>
<accession>A0A9E2BGU3</accession>
<dbReference type="AlphaFoldDB" id="A0A9E2BGU3"/>